<dbReference type="AlphaFoldDB" id="A0AAN7CJL7"/>
<name>A0AAN7CJL7_9PEZI</name>
<reference evidence="4" key="1">
    <citation type="journal article" date="2023" name="Mol. Phylogenet. Evol.">
        <title>Genome-scale phylogeny and comparative genomics of the fungal order Sordariales.</title>
        <authorList>
            <person name="Hensen N."/>
            <person name="Bonometti L."/>
            <person name="Westerberg I."/>
            <person name="Brannstrom I.O."/>
            <person name="Guillou S."/>
            <person name="Cros-Aarteil S."/>
            <person name="Calhoun S."/>
            <person name="Haridas S."/>
            <person name="Kuo A."/>
            <person name="Mondo S."/>
            <person name="Pangilinan J."/>
            <person name="Riley R."/>
            <person name="LaButti K."/>
            <person name="Andreopoulos B."/>
            <person name="Lipzen A."/>
            <person name="Chen C."/>
            <person name="Yan M."/>
            <person name="Daum C."/>
            <person name="Ng V."/>
            <person name="Clum A."/>
            <person name="Steindorff A."/>
            <person name="Ohm R.A."/>
            <person name="Martin F."/>
            <person name="Silar P."/>
            <person name="Natvig D.O."/>
            <person name="Lalanne C."/>
            <person name="Gautier V."/>
            <person name="Ament-Velasquez S.L."/>
            <person name="Kruys A."/>
            <person name="Hutchinson M.I."/>
            <person name="Powell A.J."/>
            <person name="Barry K."/>
            <person name="Miller A.N."/>
            <person name="Grigoriev I.V."/>
            <person name="Debuchy R."/>
            <person name="Gladieux P."/>
            <person name="Hiltunen Thoren M."/>
            <person name="Johannesson H."/>
        </authorList>
    </citation>
    <scope>NUCLEOTIDE SEQUENCE</scope>
    <source>
        <strain evidence="4">CBS 532.94</strain>
    </source>
</reference>
<dbReference type="PANTHER" id="PTHR12598">
    <property type="entry name" value="COPPER HOMEOSTASIS PROTEIN CUTC"/>
    <property type="match status" value="1"/>
</dbReference>
<dbReference type="Proteomes" id="UP001303760">
    <property type="component" value="Unassembled WGS sequence"/>
</dbReference>
<evidence type="ECO:0000256" key="2">
    <source>
        <dbReference type="ARBA" id="ARBA00019014"/>
    </source>
</evidence>
<evidence type="ECO:0000313" key="4">
    <source>
        <dbReference type="EMBL" id="KAK4242257.1"/>
    </source>
</evidence>
<dbReference type="Pfam" id="PF03932">
    <property type="entry name" value="CutC"/>
    <property type="match status" value="1"/>
</dbReference>
<gene>
    <name evidence="4" type="ORF">C8A03DRAFT_11517</name>
</gene>
<dbReference type="PANTHER" id="PTHR12598:SF0">
    <property type="entry name" value="COPPER HOMEOSTASIS PROTEIN CUTC HOMOLOG"/>
    <property type="match status" value="1"/>
</dbReference>
<evidence type="ECO:0000256" key="1">
    <source>
        <dbReference type="ARBA" id="ARBA00007768"/>
    </source>
</evidence>
<dbReference type="Gene3D" id="3.20.20.380">
    <property type="entry name" value="Copper homeostasis (CutC) domain"/>
    <property type="match status" value="1"/>
</dbReference>
<accession>A0AAN7CJL7</accession>
<dbReference type="EMBL" id="MU860010">
    <property type="protein sequence ID" value="KAK4242257.1"/>
    <property type="molecule type" value="Genomic_DNA"/>
</dbReference>
<feature type="region of interest" description="Disordered" evidence="3">
    <location>
        <begin position="64"/>
        <end position="91"/>
    </location>
</feature>
<reference evidence="4" key="2">
    <citation type="submission" date="2023-05" db="EMBL/GenBank/DDBJ databases">
        <authorList>
            <consortium name="Lawrence Berkeley National Laboratory"/>
            <person name="Steindorff A."/>
            <person name="Hensen N."/>
            <person name="Bonometti L."/>
            <person name="Westerberg I."/>
            <person name="Brannstrom I.O."/>
            <person name="Guillou S."/>
            <person name="Cros-Aarteil S."/>
            <person name="Calhoun S."/>
            <person name="Haridas S."/>
            <person name="Kuo A."/>
            <person name="Mondo S."/>
            <person name="Pangilinan J."/>
            <person name="Riley R."/>
            <person name="Labutti K."/>
            <person name="Andreopoulos B."/>
            <person name="Lipzen A."/>
            <person name="Chen C."/>
            <person name="Yanf M."/>
            <person name="Daum C."/>
            <person name="Ng V."/>
            <person name="Clum A."/>
            <person name="Ohm R."/>
            <person name="Martin F."/>
            <person name="Silar P."/>
            <person name="Natvig D."/>
            <person name="Lalanne C."/>
            <person name="Gautier V."/>
            <person name="Ament-Velasquez S.L."/>
            <person name="Kruys A."/>
            <person name="Hutchinson M.I."/>
            <person name="Powell A.J."/>
            <person name="Barry K."/>
            <person name="Miller A.N."/>
            <person name="Grigoriev I.V."/>
            <person name="Debuchy R."/>
            <person name="Gladieux P."/>
            <person name="Thoren M.H."/>
            <person name="Johannesson H."/>
        </authorList>
    </citation>
    <scope>NUCLEOTIDE SEQUENCE</scope>
    <source>
        <strain evidence="4">CBS 532.94</strain>
    </source>
</reference>
<dbReference type="GO" id="GO:0005507">
    <property type="term" value="F:copper ion binding"/>
    <property type="evidence" value="ECO:0007669"/>
    <property type="project" value="TreeGrafter"/>
</dbReference>
<comment type="similarity">
    <text evidence="1">Belongs to the CutC family.</text>
</comment>
<organism evidence="4 5">
    <name type="scientific">Achaetomium macrosporum</name>
    <dbReference type="NCBI Taxonomy" id="79813"/>
    <lineage>
        <taxon>Eukaryota</taxon>
        <taxon>Fungi</taxon>
        <taxon>Dikarya</taxon>
        <taxon>Ascomycota</taxon>
        <taxon>Pezizomycotina</taxon>
        <taxon>Sordariomycetes</taxon>
        <taxon>Sordariomycetidae</taxon>
        <taxon>Sordariales</taxon>
        <taxon>Chaetomiaceae</taxon>
        <taxon>Achaetomium</taxon>
    </lineage>
</organism>
<evidence type="ECO:0000256" key="3">
    <source>
        <dbReference type="SAM" id="MobiDB-lite"/>
    </source>
</evidence>
<dbReference type="SUPFAM" id="SSF110395">
    <property type="entry name" value="CutC-like"/>
    <property type="match status" value="1"/>
</dbReference>
<dbReference type="InterPro" id="IPR005627">
    <property type="entry name" value="CutC-like"/>
</dbReference>
<proteinExistence type="inferred from homology"/>
<evidence type="ECO:0000313" key="5">
    <source>
        <dbReference type="Proteomes" id="UP001303760"/>
    </source>
</evidence>
<protein>
    <recommendedName>
        <fullName evidence="2">Copper homeostasis protein cutC homolog</fullName>
    </recommendedName>
</protein>
<keyword evidence="5" id="KW-1185">Reference proteome</keyword>
<dbReference type="InterPro" id="IPR036822">
    <property type="entry name" value="CutC-like_dom_sf"/>
</dbReference>
<comment type="caution">
    <text evidence="4">The sequence shown here is derived from an EMBL/GenBank/DDBJ whole genome shotgun (WGS) entry which is preliminary data.</text>
</comment>
<sequence>MASTVRVPLEVPIFGSDAGALAARLGVSRLELNRAGSYAQGGTTPTLDELTALLSSLSRDNRPTIRIMIRPRGPPSSPSPATSPGRSQDHEEAQDFIYTPEEFTTMADSITEFTSSGLLDASKGDGFVFGILRRRGLDSALALDRERNIELVTTVRNAGFKAVLHRAVDALLSQRGSESGKEVVERVMEAVRECRFDGMLTSGGLGSAVGNVVRLREVVSAAETERVEVIVGGGVRRGNLRVLIEGLGPGLAGRNGQAETRGVWFHSSCLKAGVDAQEVFDQEEARGLADDLRALGLGSKEERVQGS</sequence>